<dbReference type="Proteomes" id="UP000032141">
    <property type="component" value="Chromosome C1"/>
</dbReference>
<dbReference type="Pfam" id="PF04827">
    <property type="entry name" value="Plant_tran"/>
    <property type="match status" value="1"/>
</dbReference>
<dbReference type="PANTHER" id="PTHR47150">
    <property type="entry name" value="OS12G0169200 PROTEIN"/>
    <property type="match status" value="1"/>
</dbReference>
<dbReference type="InterPro" id="IPR006912">
    <property type="entry name" value="Harbinger_derived_prot"/>
</dbReference>
<dbReference type="PANTHER" id="PTHR47150:SF5">
    <property type="entry name" value="OS07G0546750 PROTEIN"/>
    <property type="match status" value="1"/>
</dbReference>
<sequence>MSSSSSDEVEERLDKILDEIIDETYNNIVEAQPKKQKKRRAPRVEYVVNGHMYNLAYYLTDGIYPNWSTFIQYISVPQGPKAKLFAKIQESTRKDVERAFGVLQARFAIVKNPALSWDPEKIGKTMGACIILHNMIIENERDGYNTCYVTSEFEEGDATSSSRVHKSRGTDIPPSINEMRANRVQVRETETHDQLKNDLIENIWNKFGASRGVASRAQWPPGASRGVASRGVSGPGERGEVCTGRGEVHRGRGARVERCTGGGAPGRGATPERGGEARGEEESAGRKEPGERWPARGRAARGEVQGRGRPERGGEVRGGERCTGRGARGEMHGEVPGERGSLPSRGERPERERGRRGERERPESREGREAYYK</sequence>
<evidence type="ECO:0000313" key="3">
    <source>
        <dbReference type="Proteomes" id="UP000032141"/>
    </source>
</evidence>
<feature type="compositionally biased region" description="Basic and acidic residues" evidence="1">
    <location>
        <begin position="246"/>
        <end position="258"/>
    </location>
</feature>
<evidence type="ECO:0008006" key="4">
    <source>
        <dbReference type="Google" id="ProtNLM"/>
    </source>
</evidence>
<dbReference type="HOGENOM" id="CLU_743123_0_0_1"/>
<evidence type="ECO:0000256" key="1">
    <source>
        <dbReference type="SAM" id="MobiDB-lite"/>
    </source>
</evidence>
<keyword evidence="3" id="KW-1185">Reference proteome</keyword>
<feature type="region of interest" description="Disordered" evidence="1">
    <location>
        <begin position="215"/>
        <end position="373"/>
    </location>
</feature>
<reference evidence="2 3" key="1">
    <citation type="journal article" date="2014" name="Genome Biol.">
        <title>Transcriptome and methylome profiling reveals relics of genome dominance in the mesopolyploid Brassica oleracea.</title>
        <authorList>
            <person name="Parkin I.A."/>
            <person name="Koh C."/>
            <person name="Tang H."/>
            <person name="Robinson S.J."/>
            <person name="Kagale S."/>
            <person name="Clarke W.E."/>
            <person name="Town C.D."/>
            <person name="Nixon J."/>
            <person name="Krishnakumar V."/>
            <person name="Bidwell S.L."/>
            <person name="Denoeud F."/>
            <person name="Belcram H."/>
            <person name="Links M.G."/>
            <person name="Just J."/>
            <person name="Clarke C."/>
            <person name="Bender T."/>
            <person name="Huebert T."/>
            <person name="Mason A.S."/>
            <person name="Pires J.C."/>
            <person name="Barker G."/>
            <person name="Moore J."/>
            <person name="Walley P.G."/>
            <person name="Manoli S."/>
            <person name="Batley J."/>
            <person name="Edwards D."/>
            <person name="Nelson M.N."/>
            <person name="Wang X."/>
            <person name="Paterson A.H."/>
            <person name="King G."/>
            <person name="Bancroft I."/>
            <person name="Chalhoub B."/>
            <person name="Sharpe A.G."/>
        </authorList>
    </citation>
    <scope>NUCLEOTIDE SEQUENCE</scope>
    <source>
        <strain evidence="2 3">cv. TO1000</strain>
    </source>
</reference>
<organism evidence="2 3">
    <name type="scientific">Brassica oleracea var. oleracea</name>
    <dbReference type="NCBI Taxonomy" id="109376"/>
    <lineage>
        <taxon>Eukaryota</taxon>
        <taxon>Viridiplantae</taxon>
        <taxon>Streptophyta</taxon>
        <taxon>Embryophyta</taxon>
        <taxon>Tracheophyta</taxon>
        <taxon>Spermatophyta</taxon>
        <taxon>Magnoliopsida</taxon>
        <taxon>eudicotyledons</taxon>
        <taxon>Gunneridae</taxon>
        <taxon>Pentapetalae</taxon>
        <taxon>rosids</taxon>
        <taxon>malvids</taxon>
        <taxon>Brassicales</taxon>
        <taxon>Brassicaceae</taxon>
        <taxon>Brassiceae</taxon>
        <taxon>Brassica</taxon>
    </lineage>
</organism>
<feature type="compositionally biased region" description="Basic and acidic residues" evidence="1">
    <location>
        <begin position="345"/>
        <end position="373"/>
    </location>
</feature>
<name>A0A0D3AFQ7_BRAOL</name>
<dbReference type="STRING" id="109376.A0A0D3AFQ7"/>
<dbReference type="Gramene" id="Bo1g153340.1">
    <property type="protein sequence ID" value="Bo1g153340.1"/>
    <property type="gene ID" value="Bo1g153340"/>
</dbReference>
<feature type="compositionally biased region" description="Basic and acidic residues" evidence="1">
    <location>
        <begin position="273"/>
        <end position="337"/>
    </location>
</feature>
<protein>
    <recommendedName>
        <fullName evidence="4">DDE Tnp4 domain-containing protein</fullName>
    </recommendedName>
</protein>
<dbReference type="EnsemblPlants" id="Bo1g153340.1">
    <property type="protein sequence ID" value="Bo1g153340.1"/>
    <property type="gene ID" value="Bo1g153340"/>
</dbReference>
<evidence type="ECO:0000313" key="2">
    <source>
        <dbReference type="EnsemblPlants" id="Bo1g153340.1"/>
    </source>
</evidence>
<dbReference type="AlphaFoldDB" id="A0A0D3AFQ7"/>
<accession>A0A0D3AFQ7</accession>
<reference evidence="2" key="2">
    <citation type="submission" date="2015-03" db="UniProtKB">
        <authorList>
            <consortium name="EnsemblPlants"/>
        </authorList>
    </citation>
    <scope>IDENTIFICATION</scope>
</reference>
<proteinExistence type="predicted"/>